<dbReference type="EMBL" id="BRXX01000252">
    <property type="protein sequence ID" value="GMI00826.1"/>
    <property type="molecule type" value="Genomic_DNA"/>
</dbReference>
<evidence type="ECO:0000313" key="2">
    <source>
        <dbReference type="Proteomes" id="UP001165160"/>
    </source>
</evidence>
<proteinExistence type="predicted"/>
<organism evidence="1 2">
    <name type="scientific">Triparma verrucosa</name>
    <dbReference type="NCBI Taxonomy" id="1606542"/>
    <lineage>
        <taxon>Eukaryota</taxon>
        <taxon>Sar</taxon>
        <taxon>Stramenopiles</taxon>
        <taxon>Ochrophyta</taxon>
        <taxon>Bolidophyceae</taxon>
        <taxon>Parmales</taxon>
        <taxon>Triparmaceae</taxon>
        <taxon>Triparma</taxon>
    </lineage>
</organism>
<gene>
    <name evidence="1" type="ORF">TrVE_jg6574</name>
</gene>
<reference evidence="2" key="1">
    <citation type="journal article" date="2023" name="Commun. Biol.">
        <title>Genome analysis of Parmales, the sister group of diatoms, reveals the evolutionary specialization of diatoms from phago-mixotrophs to photoautotrophs.</title>
        <authorList>
            <person name="Ban H."/>
            <person name="Sato S."/>
            <person name="Yoshikawa S."/>
            <person name="Yamada K."/>
            <person name="Nakamura Y."/>
            <person name="Ichinomiya M."/>
            <person name="Sato N."/>
            <person name="Blanc-Mathieu R."/>
            <person name="Endo H."/>
            <person name="Kuwata A."/>
            <person name="Ogata H."/>
        </authorList>
    </citation>
    <scope>NUCLEOTIDE SEQUENCE [LARGE SCALE GENOMIC DNA]</scope>
    <source>
        <strain evidence="2">NIES 3699</strain>
    </source>
</reference>
<comment type="caution">
    <text evidence="1">The sequence shown here is derived from an EMBL/GenBank/DDBJ whole genome shotgun (WGS) entry which is preliminary data.</text>
</comment>
<name>A0A9W7CA35_9STRA</name>
<keyword evidence="2" id="KW-1185">Reference proteome</keyword>
<evidence type="ECO:0000313" key="1">
    <source>
        <dbReference type="EMBL" id="GMI00826.1"/>
    </source>
</evidence>
<protein>
    <submittedName>
        <fullName evidence="1">Uncharacterized protein</fullName>
    </submittedName>
</protein>
<accession>A0A9W7CA35</accession>
<sequence>MTATELEPDSEMVEDCVTLALKKETSIYHMNEMQKKLLLFFYFNPPSKSPSLNLKMQSSASFKISNSTPLKHLTISQHLTSRSSTSPTFSGKLTSIILPRRF</sequence>
<dbReference type="AlphaFoldDB" id="A0A9W7CA35"/>
<dbReference type="Proteomes" id="UP001165160">
    <property type="component" value="Unassembled WGS sequence"/>
</dbReference>